<protein>
    <submittedName>
        <fullName evidence="1">Uncharacterized protein</fullName>
    </submittedName>
</protein>
<name>A0A8S9P6B0_BRACR</name>
<evidence type="ECO:0000313" key="1">
    <source>
        <dbReference type="EMBL" id="KAF3508902.1"/>
    </source>
</evidence>
<evidence type="ECO:0000313" key="2">
    <source>
        <dbReference type="Proteomes" id="UP000712600"/>
    </source>
</evidence>
<proteinExistence type="predicted"/>
<accession>A0A8S9P6B0</accession>
<sequence length="164" mass="17907">MTSNGIKSICRGLEKSRRGPSTPCSFSTIDLPLPLPVYLFDWSLLRNCSRSGSSSFRVVGFSSGAWWSPVPLLSSCSRTVSKFRSWVSGTCSSSVPRSLVLRDEIGKVSDVLLLVWVVGSDVHCPCSLGGSLLLCPPLLSEVCVDAINTDGFQEKLILLRRLRR</sequence>
<dbReference type="Proteomes" id="UP000712600">
    <property type="component" value="Unassembled WGS sequence"/>
</dbReference>
<dbReference type="AlphaFoldDB" id="A0A8S9P6B0"/>
<reference evidence="1" key="1">
    <citation type="submission" date="2019-12" db="EMBL/GenBank/DDBJ databases">
        <title>Genome sequencing and annotation of Brassica cretica.</title>
        <authorList>
            <person name="Studholme D.J."/>
            <person name="Sarris P."/>
        </authorList>
    </citation>
    <scope>NUCLEOTIDE SEQUENCE</scope>
    <source>
        <strain evidence="1">PFS-109/04</strain>
        <tissue evidence="1">Leaf</tissue>
    </source>
</reference>
<gene>
    <name evidence="1" type="ORF">F2Q69_00009529</name>
</gene>
<comment type="caution">
    <text evidence="1">The sequence shown here is derived from an EMBL/GenBank/DDBJ whole genome shotgun (WGS) entry which is preliminary data.</text>
</comment>
<dbReference type="EMBL" id="QGKX02001521">
    <property type="protein sequence ID" value="KAF3508902.1"/>
    <property type="molecule type" value="Genomic_DNA"/>
</dbReference>
<organism evidence="1 2">
    <name type="scientific">Brassica cretica</name>
    <name type="common">Mustard</name>
    <dbReference type="NCBI Taxonomy" id="69181"/>
    <lineage>
        <taxon>Eukaryota</taxon>
        <taxon>Viridiplantae</taxon>
        <taxon>Streptophyta</taxon>
        <taxon>Embryophyta</taxon>
        <taxon>Tracheophyta</taxon>
        <taxon>Spermatophyta</taxon>
        <taxon>Magnoliopsida</taxon>
        <taxon>eudicotyledons</taxon>
        <taxon>Gunneridae</taxon>
        <taxon>Pentapetalae</taxon>
        <taxon>rosids</taxon>
        <taxon>malvids</taxon>
        <taxon>Brassicales</taxon>
        <taxon>Brassicaceae</taxon>
        <taxon>Brassiceae</taxon>
        <taxon>Brassica</taxon>
    </lineage>
</organism>